<evidence type="ECO:0000313" key="4">
    <source>
        <dbReference type="Proteomes" id="UP000571084"/>
    </source>
</evidence>
<evidence type="ECO:0000259" key="2">
    <source>
        <dbReference type="Pfam" id="PF26002"/>
    </source>
</evidence>
<dbReference type="InterPro" id="IPR058982">
    <property type="entry name" value="Beta-barrel_AprE"/>
</dbReference>
<gene>
    <name evidence="3" type="ORF">HNR39_004154</name>
</gene>
<keyword evidence="1" id="KW-1133">Transmembrane helix</keyword>
<protein>
    <submittedName>
        <fullName evidence="3">Membrane fusion protein</fullName>
    </submittedName>
</protein>
<dbReference type="EMBL" id="JACHHQ010000012">
    <property type="protein sequence ID" value="MBB5202290.1"/>
    <property type="molecule type" value="Genomic_DNA"/>
</dbReference>
<evidence type="ECO:0000256" key="1">
    <source>
        <dbReference type="SAM" id="Phobius"/>
    </source>
</evidence>
<dbReference type="PRINTS" id="PR01490">
    <property type="entry name" value="RTXTOXIND"/>
</dbReference>
<dbReference type="Proteomes" id="UP000571084">
    <property type="component" value="Unassembled WGS sequence"/>
</dbReference>
<dbReference type="PANTHER" id="PTHR30386">
    <property type="entry name" value="MEMBRANE FUSION SUBUNIT OF EMRAB-TOLC MULTIDRUG EFFLUX PUMP"/>
    <property type="match status" value="1"/>
</dbReference>
<dbReference type="PANTHER" id="PTHR30386:SF28">
    <property type="entry name" value="EXPORTED PROTEIN"/>
    <property type="match status" value="1"/>
</dbReference>
<feature type="domain" description="AprE-like beta-barrel" evidence="2">
    <location>
        <begin position="304"/>
        <end position="399"/>
    </location>
</feature>
<dbReference type="RefSeq" id="WP_168056442.1">
    <property type="nucleotide sequence ID" value="NZ_JAAOZT010000009.1"/>
</dbReference>
<dbReference type="AlphaFoldDB" id="A0A840S0Y3"/>
<dbReference type="InterPro" id="IPR050739">
    <property type="entry name" value="MFP"/>
</dbReference>
<keyword evidence="4" id="KW-1185">Reference proteome</keyword>
<organism evidence="3 4">
    <name type="scientific">Glaciimonas immobilis</name>
    <dbReference type="NCBI Taxonomy" id="728004"/>
    <lineage>
        <taxon>Bacteria</taxon>
        <taxon>Pseudomonadati</taxon>
        <taxon>Pseudomonadota</taxon>
        <taxon>Betaproteobacteria</taxon>
        <taxon>Burkholderiales</taxon>
        <taxon>Oxalobacteraceae</taxon>
        <taxon>Glaciimonas</taxon>
    </lineage>
</organism>
<dbReference type="Gene3D" id="2.40.30.170">
    <property type="match status" value="1"/>
</dbReference>
<evidence type="ECO:0000313" key="3">
    <source>
        <dbReference type="EMBL" id="MBB5202290.1"/>
    </source>
</evidence>
<dbReference type="Pfam" id="PF26002">
    <property type="entry name" value="Beta-barrel_AprE"/>
    <property type="match status" value="1"/>
</dbReference>
<dbReference type="Gene3D" id="2.40.50.100">
    <property type="match status" value="1"/>
</dbReference>
<comment type="caution">
    <text evidence="3">The sequence shown here is derived from an EMBL/GenBank/DDBJ whole genome shotgun (WGS) entry which is preliminary data.</text>
</comment>
<reference evidence="3 4" key="1">
    <citation type="submission" date="2020-08" db="EMBL/GenBank/DDBJ databases">
        <title>Genomic Encyclopedia of Type Strains, Phase IV (KMG-IV): sequencing the most valuable type-strain genomes for metagenomic binning, comparative biology and taxonomic classification.</title>
        <authorList>
            <person name="Goeker M."/>
        </authorList>
    </citation>
    <scope>NUCLEOTIDE SEQUENCE [LARGE SCALE GENOMIC DNA]</scope>
    <source>
        <strain evidence="3 4">DSM 23240</strain>
    </source>
</reference>
<name>A0A840S0Y3_9BURK</name>
<proteinExistence type="predicted"/>
<feature type="transmembrane region" description="Helical" evidence="1">
    <location>
        <begin position="28"/>
        <end position="51"/>
    </location>
</feature>
<sequence length="420" mass="45936">MALFREQAIAAQQTRQLGSILLIRPPSLMFLTGFAVALALLLAAFLTWGSYTRHSTVAGQLIPDSGFIKVYASQPGIVVEKHVTEDREVAAGEVLYVLSSERDSTTGGATQAAISAAIAQRQVSLRRELQALHSLQPQERGTLVDKIAGLDAERENLVAQIEGQKARVALAQMTQVRYQDLLKQDFISQEQWQQKQEELLDQRNRQQSLERDRMGIMRELAAQRSALAALSLQQQNQSAQIERTLSSAVQELSESEARRRLAVTAPQAGRATAVLAEVGQTVDLTRPLLSIVPSDATLRAQLYAPSSAIGFVHAGDQVLLRYQAFPYQKFGHQHGVVETVARTALSRSELGDASNANGGDNAAGASLYRITVGLQNQSVLAHGSPQPLRAGMTLEADIAQEKRHLYEWVLEPLYTVTGKR</sequence>
<keyword evidence="1" id="KW-0812">Transmembrane</keyword>
<keyword evidence="1" id="KW-0472">Membrane</keyword>
<accession>A0A840S0Y3</accession>